<accession>A3IM60</accession>
<dbReference type="InterPro" id="IPR028228">
    <property type="entry name" value="Imm53"/>
</dbReference>
<dbReference type="EMBL" id="AAXW01000006">
    <property type="protein sequence ID" value="EAZ92516.1"/>
    <property type="molecule type" value="Genomic_DNA"/>
</dbReference>
<name>A3IM60_9CHRO</name>
<dbReference type="RefSeq" id="WP_008274441.1">
    <property type="nucleotide sequence ID" value="NZ_AAXW01000006.1"/>
</dbReference>
<keyword evidence="2" id="KW-1185">Reference proteome</keyword>
<organism evidence="1 2">
    <name type="scientific">Crocosphaera chwakensis CCY0110</name>
    <dbReference type="NCBI Taxonomy" id="391612"/>
    <lineage>
        <taxon>Bacteria</taxon>
        <taxon>Bacillati</taxon>
        <taxon>Cyanobacteriota</taxon>
        <taxon>Cyanophyceae</taxon>
        <taxon>Oscillatoriophycideae</taxon>
        <taxon>Chroococcales</taxon>
        <taxon>Aphanothecaceae</taxon>
        <taxon>Crocosphaera</taxon>
        <taxon>Crocosphaera chwakensis</taxon>
    </lineage>
</organism>
<protein>
    <recommendedName>
        <fullName evidence="3">Rhodanese-related sulfurtransferase</fullName>
    </recommendedName>
</protein>
<comment type="caution">
    <text evidence="1">The sequence shown here is derived from an EMBL/GenBank/DDBJ whole genome shotgun (WGS) entry which is preliminary data.</text>
</comment>
<dbReference type="AlphaFoldDB" id="A3IM60"/>
<gene>
    <name evidence="1" type="ORF">CY0110_02284</name>
</gene>
<dbReference type="Proteomes" id="UP000003781">
    <property type="component" value="Unassembled WGS sequence"/>
</dbReference>
<evidence type="ECO:0000313" key="1">
    <source>
        <dbReference type="EMBL" id="EAZ92516.1"/>
    </source>
</evidence>
<evidence type="ECO:0008006" key="3">
    <source>
        <dbReference type="Google" id="ProtNLM"/>
    </source>
</evidence>
<proteinExistence type="predicted"/>
<sequence>MIDNSFIWLLNWYRSQCDSEWEHSYGIKIETVDNPGWWVSIDISETELEDFSFEMIEIERSEENWFFCKVENNKFQGGGGVLNLVDILDTFKAWAISVRE</sequence>
<reference evidence="1 2" key="1">
    <citation type="submission" date="2007-03" db="EMBL/GenBank/DDBJ databases">
        <authorList>
            <person name="Stal L."/>
            <person name="Ferriera S."/>
            <person name="Johnson J."/>
            <person name="Kravitz S."/>
            <person name="Beeson K."/>
            <person name="Sutton G."/>
            <person name="Rogers Y.-H."/>
            <person name="Friedman R."/>
            <person name="Frazier M."/>
            <person name="Venter J.C."/>
        </authorList>
    </citation>
    <scope>NUCLEOTIDE SEQUENCE [LARGE SCALE GENOMIC DNA]</scope>
    <source>
        <strain evidence="1 2">CCY0110</strain>
    </source>
</reference>
<evidence type="ECO:0000313" key="2">
    <source>
        <dbReference type="Proteomes" id="UP000003781"/>
    </source>
</evidence>
<dbReference type="OrthoDB" id="3533713at2"/>
<dbReference type="eggNOG" id="ENOG503307X">
    <property type="taxonomic scope" value="Bacteria"/>
</dbReference>
<dbReference type="Pfam" id="PF15580">
    <property type="entry name" value="Imm53"/>
    <property type="match status" value="1"/>
</dbReference>